<reference evidence="6" key="1">
    <citation type="submission" date="2020-04" db="EMBL/GenBank/DDBJ databases">
        <authorList>
            <person name="Zhang T."/>
        </authorList>
    </citation>
    <scope>NUCLEOTIDE SEQUENCE</scope>
    <source>
        <strain evidence="6">HKST-UBA11</strain>
    </source>
</reference>
<dbReference type="SMART" id="SM01403">
    <property type="entry name" value="Ribosomal_S10"/>
    <property type="match status" value="1"/>
</dbReference>
<dbReference type="Pfam" id="PF00338">
    <property type="entry name" value="Ribosomal_S10"/>
    <property type="match status" value="1"/>
</dbReference>
<dbReference type="Gene3D" id="3.30.70.600">
    <property type="entry name" value="Ribosomal protein S10 domain"/>
    <property type="match status" value="1"/>
</dbReference>
<comment type="function">
    <text evidence="4">Involved in the binding of tRNA to the ribosomes.</text>
</comment>
<feature type="domain" description="Small ribosomal subunit protein uS10" evidence="5">
    <location>
        <begin position="5"/>
        <end position="99"/>
    </location>
</feature>
<dbReference type="SUPFAM" id="SSF54999">
    <property type="entry name" value="Ribosomal protein S10"/>
    <property type="match status" value="1"/>
</dbReference>
<sequence>MQKIRIKIKAYDSKIIDNAAEQIITTASRTGAKTAGPIPLPTNRSVYAVHRSPFKFGNAMDHFEMRTHKRLIEIIEPNQKTIDALTHLQLAAGVSIEIK</sequence>
<dbReference type="InterPro" id="IPR018268">
    <property type="entry name" value="Ribosomal_uS10_CS"/>
</dbReference>
<dbReference type="InterPro" id="IPR036838">
    <property type="entry name" value="Ribosomal_uS10_dom_sf"/>
</dbReference>
<dbReference type="EMBL" id="JAGQLH010000047">
    <property type="protein sequence ID" value="MCA9385808.1"/>
    <property type="molecule type" value="Genomic_DNA"/>
</dbReference>
<comment type="caution">
    <text evidence="6">The sequence shown here is derived from an EMBL/GenBank/DDBJ whole genome shotgun (WGS) entry which is preliminary data.</text>
</comment>
<protein>
    <recommendedName>
        <fullName evidence="4">Small ribosomal subunit protein uS10</fullName>
    </recommendedName>
</protein>
<evidence type="ECO:0000259" key="5">
    <source>
        <dbReference type="SMART" id="SM01403"/>
    </source>
</evidence>
<dbReference type="InterPro" id="IPR027486">
    <property type="entry name" value="Ribosomal_uS10_dom"/>
</dbReference>
<dbReference type="GO" id="GO:0003735">
    <property type="term" value="F:structural constituent of ribosome"/>
    <property type="evidence" value="ECO:0007669"/>
    <property type="project" value="InterPro"/>
</dbReference>
<dbReference type="Proteomes" id="UP000754563">
    <property type="component" value="Unassembled WGS sequence"/>
</dbReference>
<comment type="similarity">
    <text evidence="1 4">Belongs to the universal ribosomal protein uS10 family.</text>
</comment>
<keyword evidence="2 4" id="KW-0689">Ribosomal protein</keyword>
<dbReference type="PROSITE" id="PS00361">
    <property type="entry name" value="RIBOSOMAL_S10"/>
    <property type="match status" value="1"/>
</dbReference>
<name>A0A955L848_9BACT</name>
<dbReference type="FunFam" id="3.30.70.600:FF:000003">
    <property type="entry name" value="30S ribosomal protein S10"/>
    <property type="match status" value="1"/>
</dbReference>
<dbReference type="GO" id="GO:0000049">
    <property type="term" value="F:tRNA binding"/>
    <property type="evidence" value="ECO:0007669"/>
    <property type="project" value="UniProtKB-UniRule"/>
</dbReference>
<evidence type="ECO:0000313" key="6">
    <source>
        <dbReference type="EMBL" id="MCA9385808.1"/>
    </source>
</evidence>
<dbReference type="GO" id="GO:0006412">
    <property type="term" value="P:translation"/>
    <property type="evidence" value="ECO:0007669"/>
    <property type="project" value="UniProtKB-UniRule"/>
</dbReference>
<keyword evidence="3 4" id="KW-0687">Ribonucleoprotein</keyword>
<dbReference type="PANTHER" id="PTHR11700">
    <property type="entry name" value="30S RIBOSOMAL PROTEIN S10 FAMILY MEMBER"/>
    <property type="match status" value="1"/>
</dbReference>
<evidence type="ECO:0000256" key="4">
    <source>
        <dbReference type="HAMAP-Rule" id="MF_00508"/>
    </source>
</evidence>
<dbReference type="PRINTS" id="PR00971">
    <property type="entry name" value="RIBOSOMALS10"/>
</dbReference>
<organism evidence="6 7">
    <name type="scientific">Candidatus Dojkabacteria bacterium</name>
    <dbReference type="NCBI Taxonomy" id="2099670"/>
    <lineage>
        <taxon>Bacteria</taxon>
        <taxon>Candidatus Dojkabacteria</taxon>
    </lineage>
</organism>
<dbReference type="NCBIfam" id="TIGR01049">
    <property type="entry name" value="rpsJ_bact"/>
    <property type="match status" value="1"/>
</dbReference>
<dbReference type="GO" id="GO:1990904">
    <property type="term" value="C:ribonucleoprotein complex"/>
    <property type="evidence" value="ECO:0007669"/>
    <property type="project" value="UniProtKB-KW"/>
</dbReference>
<evidence type="ECO:0000256" key="3">
    <source>
        <dbReference type="ARBA" id="ARBA00023274"/>
    </source>
</evidence>
<proteinExistence type="inferred from homology"/>
<gene>
    <name evidence="4 6" type="primary">rpsJ</name>
    <name evidence="6" type="ORF">KC717_04115</name>
</gene>
<accession>A0A955L848</accession>
<dbReference type="HAMAP" id="MF_00508">
    <property type="entry name" value="Ribosomal_uS10"/>
    <property type="match status" value="1"/>
</dbReference>
<dbReference type="InterPro" id="IPR001848">
    <property type="entry name" value="Ribosomal_uS10"/>
</dbReference>
<dbReference type="NCBIfam" id="NF001861">
    <property type="entry name" value="PRK00596.1"/>
    <property type="match status" value="1"/>
</dbReference>
<comment type="subunit">
    <text evidence="4">Part of the 30S ribosomal subunit.</text>
</comment>
<evidence type="ECO:0000256" key="1">
    <source>
        <dbReference type="ARBA" id="ARBA00007102"/>
    </source>
</evidence>
<reference evidence="6" key="2">
    <citation type="journal article" date="2021" name="Microbiome">
        <title>Successional dynamics and alternative stable states in a saline activated sludge microbial community over 9 years.</title>
        <authorList>
            <person name="Wang Y."/>
            <person name="Ye J."/>
            <person name="Ju F."/>
            <person name="Liu L."/>
            <person name="Boyd J.A."/>
            <person name="Deng Y."/>
            <person name="Parks D.H."/>
            <person name="Jiang X."/>
            <person name="Yin X."/>
            <person name="Woodcroft B.J."/>
            <person name="Tyson G.W."/>
            <person name="Hugenholtz P."/>
            <person name="Polz M.F."/>
            <person name="Zhang T."/>
        </authorList>
    </citation>
    <scope>NUCLEOTIDE SEQUENCE</scope>
    <source>
        <strain evidence="6">HKST-UBA11</strain>
    </source>
</reference>
<dbReference type="AlphaFoldDB" id="A0A955L848"/>
<evidence type="ECO:0000256" key="2">
    <source>
        <dbReference type="ARBA" id="ARBA00022980"/>
    </source>
</evidence>
<evidence type="ECO:0000313" key="7">
    <source>
        <dbReference type="Proteomes" id="UP000754563"/>
    </source>
</evidence>
<dbReference type="GO" id="GO:0005840">
    <property type="term" value="C:ribosome"/>
    <property type="evidence" value="ECO:0007669"/>
    <property type="project" value="UniProtKB-KW"/>
</dbReference>